<dbReference type="EMBL" id="JAJSOF020000017">
    <property type="protein sequence ID" value="KAJ4439711.1"/>
    <property type="molecule type" value="Genomic_DNA"/>
</dbReference>
<gene>
    <name evidence="8" type="ORF">ANN_07839</name>
</gene>
<keyword evidence="9" id="KW-1185">Reference proteome</keyword>
<feature type="region of interest" description="Disordered" evidence="6">
    <location>
        <begin position="74"/>
        <end position="105"/>
    </location>
</feature>
<feature type="transmembrane region" description="Helical" evidence="7">
    <location>
        <begin position="738"/>
        <end position="756"/>
    </location>
</feature>
<protein>
    <recommendedName>
        <fullName evidence="10">CTL-like protein 1</fullName>
    </recommendedName>
</protein>
<feature type="transmembrane region" description="Helical" evidence="7">
    <location>
        <begin position="412"/>
        <end position="433"/>
    </location>
</feature>
<organism evidence="8 9">
    <name type="scientific">Periplaneta americana</name>
    <name type="common">American cockroach</name>
    <name type="synonym">Blatta americana</name>
    <dbReference type="NCBI Taxonomy" id="6978"/>
    <lineage>
        <taxon>Eukaryota</taxon>
        <taxon>Metazoa</taxon>
        <taxon>Ecdysozoa</taxon>
        <taxon>Arthropoda</taxon>
        <taxon>Hexapoda</taxon>
        <taxon>Insecta</taxon>
        <taxon>Pterygota</taxon>
        <taxon>Neoptera</taxon>
        <taxon>Polyneoptera</taxon>
        <taxon>Dictyoptera</taxon>
        <taxon>Blattodea</taxon>
        <taxon>Blattoidea</taxon>
        <taxon>Blattidae</taxon>
        <taxon>Blattinae</taxon>
        <taxon>Periplaneta</taxon>
    </lineage>
</organism>
<dbReference type="PANTHER" id="PTHR12385:SF12">
    <property type="entry name" value="CHOLINE TRANSPORTER-LIKE PROTEIN"/>
    <property type="match status" value="1"/>
</dbReference>
<evidence type="ECO:0000313" key="8">
    <source>
        <dbReference type="EMBL" id="KAJ4439711.1"/>
    </source>
</evidence>
<evidence type="ECO:0000256" key="1">
    <source>
        <dbReference type="ARBA" id="ARBA00004141"/>
    </source>
</evidence>
<feature type="region of interest" description="Disordered" evidence="6">
    <location>
        <begin position="140"/>
        <end position="183"/>
    </location>
</feature>
<dbReference type="InterPro" id="IPR007603">
    <property type="entry name" value="Choline_transptr-like"/>
</dbReference>
<dbReference type="Pfam" id="PF04515">
    <property type="entry name" value="Choline_transpo"/>
    <property type="match status" value="1"/>
</dbReference>
<comment type="similarity">
    <text evidence="2">Belongs to the CTL (choline transporter-like) family.</text>
</comment>
<feature type="transmembrane region" description="Helical" evidence="7">
    <location>
        <begin position="440"/>
        <end position="460"/>
    </location>
</feature>
<evidence type="ECO:0000256" key="4">
    <source>
        <dbReference type="ARBA" id="ARBA00022989"/>
    </source>
</evidence>
<dbReference type="PANTHER" id="PTHR12385">
    <property type="entry name" value="CHOLINE TRANSPORTER-LIKE (SLC FAMILY 44)"/>
    <property type="match status" value="1"/>
</dbReference>
<feature type="non-terminal residue" evidence="8">
    <location>
        <position position="1"/>
    </location>
</feature>
<feature type="region of interest" description="Disordered" evidence="6">
    <location>
        <begin position="849"/>
        <end position="874"/>
    </location>
</feature>
<feature type="compositionally biased region" description="Polar residues" evidence="6">
    <location>
        <begin position="860"/>
        <end position="874"/>
    </location>
</feature>
<accession>A0ABQ8T140</accession>
<evidence type="ECO:0000256" key="2">
    <source>
        <dbReference type="ARBA" id="ARBA00007168"/>
    </source>
</evidence>
<keyword evidence="5 7" id="KW-0472">Membrane</keyword>
<feature type="transmembrane region" description="Helical" evidence="7">
    <location>
        <begin position="802"/>
        <end position="827"/>
    </location>
</feature>
<evidence type="ECO:0000313" key="9">
    <source>
        <dbReference type="Proteomes" id="UP001148838"/>
    </source>
</evidence>
<evidence type="ECO:0000256" key="5">
    <source>
        <dbReference type="ARBA" id="ARBA00023136"/>
    </source>
</evidence>
<evidence type="ECO:0008006" key="10">
    <source>
        <dbReference type="Google" id="ProtNLM"/>
    </source>
</evidence>
<comment type="subcellular location">
    <subcellularLocation>
        <location evidence="1">Membrane</location>
        <topology evidence="1">Multi-pass membrane protein</topology>
    </subcellularLocation>
</comment>
<feature type="transmembrane region" description="Helical" evidence="7">
    <location>
        <begin position="486"/>
        <end position="507"/>
    </location>
</feature>
<feature type="transmembrane region" description="Helical" evidence="7">
    <location>
        <begin position="621"/>
        <end position="648"/>
    </location>
</feature>
<feature type="transmembrane region" description="Helical" evidence="7">
    <location>
        <begin position="536"/>
        <end position="561"/>
    </location>
</feature>
<proteinExistence type="inferred from homology"/>
<reference evidence="8 9" key="1">
    <citation type="journal article" date="2022" name="Allergy">
        <title>Genome assembly and annotation of Periplaneta americana reveal a comprehensive cockroach allergen profile.</title>
        <authorList>
            <person name="Wang L."/>
            <person name="Xiong Q."/>
            <person name="Saelim N."/>
            <person name="Wang L."/>
            <person name="Nong W."/>
            <person name="Wan A.T."/>
            <person name="Shi M."/>
            <person name="Liu X."/>
            <person name="Cao Q."/>
            <person name="Hui J.H.L."/>
            <person name="Sookrung N."/>
            <person name="Leung T.F."/>
            <person name="Tungtrongchitr A."/>
            <person name="Tsui S.K.W."/>
        </authorList>
    </citation>
    <scope>NUCLEOTIDE SEQUENCE [LARGE SCALE GENOMIC DNA]</scope>
    <source>
        <strain evidence="8">PWHHKU_190912</strain>
    </source>
</reference>
<dbReference type="Proteomes" id="UP001148838">
    <property type="component" value="Unassembled WGS sequence"/>
</dbReference>
<comment type="caution">
    <text evidence="8">The sequence shown here is derived from an EMBL/GenBank/DDBJ whole genome shotgun (WGS) entry which is preliminary data.</text>
</comment>
<feature type="transmembrane region" description="Helical" evidence="7">
    <location>
        <begin position="224"/>
        <end position="247"/>
    </location>
</feature>
<feature type="transmembrane region" description="Helical" evidence="7">
    <location>
        <begin position="776"/>
        <end position="795"/>
    </location>
</feature>
<keyword evidence="3 7" id="KW-0812">Transmembrane</keyword>
<evidence type="ECO:0000256" key="7">
    <source>
        <dbReference type="SAM" id="Phobius"/>
    </source>
</evidence>
<evidence type="ECO:0000256" key="3">
    <source>
        <dbReference type="ARBA" id="ARBA00022692"/>
    </source>
</evidence>
<evidence type="ECO:0000256" key="6">
    <source>
        <dbReference type="SAM" id="MobiDB-lite"/>
    </source>
</evidence>
<feature type="compositionally biased region" description="Polar residues" evidence="6">
    <location>
        <begin position="151"/>
        <end position="172"/>
    </location>
</feature>
<sequence length="874" mass="96979">DSARARRQGAIIESMHHHGKGVYSGTFSGTLNPALQDRFGRPKRDISTIIHILNDLLCATPQYRRHARQGHTITVEASSGSPTKSSSASTNSSNVAATDSRTGHAIDFMEESVTLSRENQATRGKMEQLRLIMEERRARRRARREARSAPYTVTQWSAKSESLTTQQNSATGGASLGAHGDEPMDTTGSAAVVSFEMACCGNDDEAPPAENTRTTIPVRGCTDVLWLCMFIVFWFVMIFIAAFAYVYGNPLRLINGYDSFGNTCGTANNEKMGGFALSGLDTTDKQYLFYMDVKNIKKSLKLCVKQCPDRRLETLHDIQDFYKRTGSMVCTYNFSSTSKEWKDRVKSEDVHSSLGPCPPMPVYESVPVLNRCVPRPLKEVADHVLFNLYAVLNSWDTVEQVLSDLYATWREILGLTILSFVLSLVMIAVLHLLASLVAWIFMLIVSIAAIVGTGMLWWTYVDIKRQLDNTPSSQLLDESVSNESAFLIYSIVATVITIIILLLVVAVRKSISSMARLFEESAECLAALPALFLQPFITFLALMAFFSFWVSVIVCLATSSYPGAESFHPFLGSSLSSDAGPRQSMSSDLKTLIPQKNVSLAGIKSFTFPEFVEPMWVRYMWWLYLIGLVWTSEFILSCQQMVIAGAVAQWVFANRSKQSVSVLSSMGKLICYHLGSVAKGSFLITIFKLPRLVLTYIDRKLRKHRDAGSTCASCGMKACICCLYCLENFIKFINHNAYTVIAMQGYSFCTSAKIAFSTLVSNALDLATLNSVGDFILFLGKCFVTAATGSVGLIFMKQNPHLHFYAIPTLVVCIFSYFIAHSVLSLYEIVIDTMFLCMCEGKKLYGSEWGESSASKKETNGNNSSELEPMNNQR</sequence>
<feature type="compositionally biased region" description="Low complexity" evidence="6">
    <location>
        <begin position="77"/>
        <end position="100"/>
    </location>
</feature>
<name>A0ABQ8T140_PERAM</name>
<keyword evidence="4 7" id="KW-1133">Transmembrane helix</keyword>